<organism evidence="1 2">
    <name type="scientific">Araneus ventricosus</name>
    <name type="common">Orbweaver spider</name>
    <name type="synonym">Epeira ventricosa</name>
    <dbReference type="NCBI Taxonomy" id="182803"/>
    <lineage>
        <taxon>Eukaryota</taxon>
        <taxon>Metazoa</taxon>
        <taxon>Ecdysozoa</taxon>
        <taxon>Arthropoda</taxon>
        <taxon>Chelicerata</taxon>
        <taxon>Arachnida</taxon>
        <taxon>Araneae</taxon>
        <taxon>Araneomorphae</taxon>
        <taxon>Entelegynae</taxon>
        <taxon>Araneoidea</taxon>
        <taxon>Araneidae</taxon>
        <taxon>Araneus</taxon>
    </lineage>
</organism>
<proteinExistence type="predicted"/>
<evidence type="ECO:0000313" key="1">
    <source>
        <dbReference type="EMBL" id="GBM54801.1"/>
    </source>
</evidence>
<protein>
    <submittedName>
        <fullName evidence="1">Uncharacterized protein</fullName>
    </submittedName>
</protein>
<comment type="caution">
    <text evidence="1">The sequence shown here is derived from an EMBL/GenBank/DDBJ whole genome shotgun (WGS) entry which is preliminary data.</text>
</comment>
<sequence>MNAPACFSIVPFFLPADDGLFLQHTLYMVYTRCADGHGRSHDRMWLVSHCGSKRGNSGIVQIFSLRWIPAEALSSCATSGHSAVGDTVLL</sequence>
<dbReference type="EMBL" id="BGPR01001475">
    <property type="protein sequence ID" value="GBM54801.1"/>
    <property type="molecule type" value="Genomic_DNA"/>
</dbReference>
<keyword evidence="2" id="KW-1185">Reference proteome</keyword>
<accession>A0A4Y2GPH0</accession>
<reference evidence="1 2" key="1">
    <citation type="journal article" date="2019" name="Sci. Rep.">
        <title>Orb-weaving spider Araneus ventricosus genome elucidates the spidroin gene catalogue.</title>
        <authorList>
            <person name="Kono N."/>
            <person name="Nakamura H."/>
            <person name="Ohtoshi R."/>
            <person name="Moran D.A.P."/>
            <person name="Shinohara A."/>
            <person name="Yoshida Y."/>
            <person name="Fujiwara M."/>
            <person name="Mori M."/>
            <person name="Tomita M."/>
            <person name="Arakawa K."/>
        </authorList>
    </citation>
    <scope>NUCLEOTIDE SEQUENCE [LARGE SCALE GENOMIC DNA]</scope>
</reference>
<dbReference type="AlphaFoldDB" id="A0A4Y2GPH0"/>
<gene>
    <name evidence="1" type="ORF">AVEN_6232_1</name>
</gene>
<dbReference type="Proteomes" id="UP000499080">
    <property type="component" value="Unassembled WGS sequence"/>
</dbReference>
<evidence type="ECO:0000313" key="2">
    <source>
        <dbReference type="Proteomes" id="UP000499080"/>
    </source>
</evidence>
<name>A0A4Y2GPH0_ARAVE</name>